<keyword evidence="2" id="KW-1185">Reference proteome</keyword>
<proteinExistence type="predicted"/>
<gene>
    <name evidence="1" type="ORF">DFJ67_7099</name>
</gene>
<dbReference type="OrthoDB" id="5186583at2"/>
<dbReference type="EMBL" id="QUMQ01000001">
    <property type="protein sequence ID" value="REG01027.1"/>
    <property type="molecule type" value="Genomic_DNA"/>
</dbReference>
<protein>
    <submittedName>
        <fullName evidence="1">Uncharacterized protein</fullName>
    </submittedName>
</protein>
<evidence type="ECO:0000313" key="1">
    <source>
        <dbReference type="EMBL" id="REG01027.1"/>
    </source>
</evidence>
<organism evidence="1 2">
    <name type="scientific">Asanoa ferruginea</name>
    <dbReference type="NCBI Taxonomy" id="53367"/>
    <lineage>
        <taxon>Bacteria</taxon>
        <taxon>Bacillati</taxon>
        <taxon>Actinomycetota</taxon>
        <taxon>Actinomycetes</taxon>
        <taxon>Micromonosporales</taxon>
        <taxon>Micromonosporaceae</taxon>
        <taxon>Asanoa</taxon>
    </lineage>
</organism>
<dbReference type="RefSeq" id="WP_116072997.1">
    <property type="nucleotide sequence ID" value="NZ_BONB01000010.1"/>
</dbReference>
<dbReference type="Proteomes" id="UP000256913">
    <property type="component" value="Unassembled WGS sequence"/>
</dbReference>
<reference evidence="1 2" key="1">
    <citation type="submission" date="2018-08" db="EMBL/GenBank/DDBJ databases">
        <title>Sequencing the genomes of 1000 actinobacteria strains.</title>
        <authorList>
            <person name="Klenk H.-P."/>
        </authorList>
    </citation>
    <scope>NUCLEOTIDE SEQUENCE [LARGE SCALE GENOMIC DNA]</scope>
    <source>
        <strain evidence="1 2">DSM 44099</strain>
    </source>
</reference>
<name>A0A3D9ZUI1_9ACTN</name>
<comment type="caution">
    <text evidence="1">The sequence shown here is derived from an EMBL/GenBank/DDBJ whole genome shotgun (WGS) entry which is preliminary data.</text>
</comment>
<dbReference type="AlphaFoldDB" id="A0A3D9ZUI1"/>
<evidence type="ECO:0000313" key="2">
    <source>
        <dbReference type="Proteomes" id="UP000256913"/>
    </source>
</evidence>
<sequence>MLEAAHREMTELSKKKQDGVVNTLKIKMLNRLLGELSMVIEKDPSHAFVDMLDEETLPQNSDAVLILSQWQAALKQYRARHYGFDSEGSGQRWFTVENPGERYRS</sequence>
<accession>A0A3D9ZUI1</accession>